<keyword evidence="7" id="KW-1185">Reference proteome</keyword>
<evidence type="ECO:0000313" key="7">
    <source>
        <dbReference type="Proteomes" id="UP001367508"/>
    </source>
</evidence>
<dbReference type="PROSITE" id="PS50090">
    <property type="entry name" value="MYB_LIKE"/>
    <property type="match status" value="1"/>
</dbReference>
<dbReference type="AlphaFoldDB" id="A0AAN9KSQ6"/>
<keyword evidence="2" id="KW-0539">Nucleus</keyword>
<dbReference type="Gene3D" id="1.10.10.60">
    <property type="entry name" value="Homeodomain-like"/>
    <property type="match status" value="1"/>
</dbReference>
<dbReference type="PROSITE" id="PS51294">
    <property type="entry name" value="HTH_MYB"/>
    <property type="match status" value="1"/>
</dbReference>
<protein>
    <submittedName>
        <fullName evidence="6">Uncharacterized protein</fullName>
    </submittedName>
</protein>
<dbReference type="SUPFAM" id="SSF46689">
    <property type="entry name" value="Homeodomain-like"/>
    <property type="match status" value="1"/>
</dbReference>
<evidence type="ECO:0000256" key="1">
    <source>
        <dbReference type="ARBA" id="ARBA00004123"/>
    </source>
</evidence>
<sequence length="255" mass="28653">MAKESKKQKKIPFSEEDAAALLEKYDAITVFTLLQELSNYPYPKFDWNELVAKTSTGISDVEEYRMLWHLLAYGQNFEDTAQPLGDDSDLECEREVSPPVSKETVAEAAACVQVMITSFQLSESTPTSSVIQAPLTINVPVRHSTRIPNESSQPSDSMMQASIIFPVTVKRQALPNTSSAGAMKTNRSVSDNKSTKKKRAPWSEEEDKQLREAVQMWGEGNWAEKAKRDDFPIKRSTSQLSKRWNTLRKKDGGTN</sequence>
<organism evidence="6 7">
    <name type="scientific">Canavalia gladiata</name>
    <name type="common">Sword bean</name>
    <name type="synonym">Dolichos gladiatus</name>
    <dbReference type="NCBI Taxonomy" id="3824"/>
    <lineage>
        <taxon>Eukaryota</taxon>
        <taxon>Viridiplantae</taxon>
        <taxon>Streptophyta</taxon>
        <taxon>Embryophyta</taxon>
        <taxon>Tracheophyta</taxon>
        <taxon>Spermatophyta</taxon>
        <taxon>Magnoliopsida</taxon>
        <taxon>eudicotyledons</taxon>
        <taxon>Gunneridae</taxon>
        <taxon>Pentapetalae</taxon>
        <taxon>rosids</taxon>
        <taxon>fabids</taxon>
        <taxon>Fabales</taxon>
        <taxon>Fabaceae</taxon>
        <taxon>Papilionoideae</taxon>
        <taxon>50 kb inversion clade</taxon>
        <taxon>NPAAA clade</taxon>
        <taxon>indigoferoid/millettioid clade</taxon>
        <taxon>Phaseoleae</taxon>
        <taxon>Canavalia</taxon>
    </lineage>
</organism>
<dbReference type="InterPro" id="IPR009057">
    <property type="entry name" value="Homeodomain-like_sf"/>
</dbReference>
<reference evidence="6 7" key="1">
    <citation type="submission" date="2024-01" db="EMBL/GenBank/DDBJ databases">
        <title>The genomes of 5 underutilized Papilionoideae crops provide insights into root nodulation and disease resistanc.</title>
        <authorList>
            <person name="Jiang F."/>
        </authorList>
    </citation>
    <scope>NUCLEOTIDE SEQUENCE [LARGE SCALE GENOMIC DNA]</scope>
    <source>
        <strain evidence="6">LVBAO_FW01</strain>
        <tissue evidence="6">Leaves</tissue>
    </source>
</reference>
<evidence type="ECO:0000256" key="2">
    <source>
        <dbReference type="ARBA" id="ARBA00023242"/>
    </source>
</evidence>
<dbReference type="InterPro" id="IPR001005">
    <property type="entry name" value="SANT/Myb"/>
</dbReference>
<comment type="caution">
    <text evidence="6">The sequence shown here is derived from an EMBL/GenBank/DDBJ whole genome shotgun (WGS) entry which is preliminary data.</text>
</comment>
<feature type="domain" description="HTH myb-type" evidence="5">
    <location>
        <begin position="194"/>
        <end position="252"/>
    </location>
</feature>
<evidence type="ECO:0000259" key="5">
    <source>
        <dbReference type="PROSITE" id="PS51294"/>
    </source>
</evidence>
<dbReference type="Pfam" id="PF00249">
    <property type="entry name" value="Myb_DNA-binding"/>
    <property type="match status" value="1"/>
</dbReference>
<dbReference type="EMBL" id="JAYMYQ010000007">
    <property type="protein sequence ID" value="KAK7321279.1"/>
    <property type="molecule type" value="Genomic_DNA"/>
</dbReference>
<dbReference type="SMART" id="SM00717">
    <property type="entry name" value="SANT"/>
    <property type="match status" value="1"/>
</dbReference>
<evidence type="ECO:0000256" key="3">
    <source>
        <dbReference type="SAM" id="MobiDB-lite"/>
    </source>
</evidence>
<comment type="subcellular location">
    <subcellularLocation>
        <location evidence="1">Nucleus</location>
    </subcellularLocation>
</comment>
<accession>A0AAN9KSQ6</accession>
<feature type="region of interest" description="Disordered" evidence="3">
    <location>
        <begin position="175"/>
        <end position="255"/>
    </location>
</feature>
<dbReference type="GO" id="GO:0005634">
    <property type="term" value="C:nucleus"/>
    <property type="evidence" value="ECO:0007669"/>
    <property type="project" value="UniProtKB-SubCell"/>
</dbReference>
<feature type="compositionally biased region" description="Basic and acidic residues" evidence="3">
    <location>
        <begin position="222"/>
        <end position="233"/>
    </location>
</feature>
<dbReference type="CDD" id="cd11660">
    <property type="entry name" value="SANT_TRF"/>
    <property type="match status" value="1"/>
</dbReference>
<feature type="compositionally biased region" description="Polar residues" evidence="3">
    <location>
        <begin position="175"/>
        <end position="192"/>
    </location>
</feature>
<evidence type="ECO:0000259" key="4">
    <source>
        <dbReference type="PROSITE" id="PS50090"/>
    </source>
</evidence>
<dbReference type="InterPro" id="IPR017930">
    <property type="entry name" value="Myb_dom"/>
</dbReference>
<dbReference type="Proteomes" id="UP001367508">
    <property type="component" value="Unassembled WGS sequence"/>
</dbReference>
<gene>
    <name evidence="6" type="ORF">VNO77_31764</name>
</gene>
<dbReference type="PANTHER" id="PTHR47206:SF1">
    <property type="entry name" value="HOMEODOMAIN-LIKE SUPERFAMILY PROTEIN"/>
    <property type="match status" value="1"/>
</dbReference>
<proteinExistence type="predicted"/>
<feature type="domain" description="Myb-like" evidence="4">
    <location>
        <begin position="194"/>
        <end position="248"/>
    </location>
</feature>
<feature type="compositionally biased region" description="Polar residues" evidence="3">
    <location>
        <begin position="235"/>
        <end position="244"/>
    </location>
</feature>
<dbReference type="PANTHER" id="PTHR47206">
    <property type="entry name" value="HOMEODOMAIN-LIKE SUPERFAMILY PROTEIN"/>
    <property type="match status" value="1"/>
</dbReference>
<name>A0AAN9KSQ6_CANGL</name>
<evidence type="ECO:0000313" key="6">
    <source>
        <dbReference type="EMBL" id="KAK7321279.1"/>
    </source>
</evidence>